<organism evidence="2 3">
    <name type="scientific">Dissostichus mawsoni</name>
    <name type="common">Antarctic cod</name>
    <dbReference type="NCBI Taxonomy" id="36200"/>
    <lineage>
        <taxon>Eukaryota</taxon>
        <taxon>Metazoa</taxon>
        <taxon>Chordata</taxon>
        <taxon>Craniata</taxon>
        <taxon>Vertebrata</taxon>
        <taxon>Euteleostomi</taxon>
        <taxon>Actinopterygii</taxon>
        <taxon>Neopterygii</taxon>
        <taxon>Teleostei</taxon>
        <taxon>Neoteleostei</taxon>
        <taxon>Acanthomorphata</taxon>
        <taxon>Eupercaria</taxon>
        <taxon>Perciformes</taxon>
        <taxon>Notothenioidei</taxon>
        <taxon>Nototheniidae</taxon>
        <taxon>Dissostichus</taxon>
    </lineage>
</organism>
<dbReference type="Proteomes" id="UP000518266">
    <property type="component" value="Unassembled WGS sequence"/>
</dbReference>
<evidence type="ECO:0000313" key="2">
    <source>
        <dbReference type="EMBL" id="KAF3851816.1"/>
    </source>
</evidence>
<feature type="region of interest" description="Disordered" evidence="1">
    <location>
        <begin position="73"/>
        <end position="125"/>
    </location>
</feature>
<name>A0A7J5YQM0_DISMA</name>
<reference evidence="2 3" key="1">
    <citation type="submission" date="2020-03" db="EMBL/GenBank/DDBJ databases">
        <title>Dissostichus mawsoni Genome sequencing and assembly.</title>
        <authorList>
            <person name="Park H."/>
        </authorList>
    </citation>
    <scope>NUCLEOTIDE SEQUENCE [LARGE SCALE GENOMIC DNA]</scope>
    <source>
        <strain evidence="2">DM0001</strain>
        <tissue evidence="2">Muscle</tissue>
    </source>
</reference>
<gene>
    <name evidence="2" type="ORF">F7725_005171</name>
</gene>
<evidence type="ECO:0000256" key="1">
    <source>
        <dbReference type="SAM" id="MobiDB-lite"/>
    </source>
</evidence>
<proteinExistence type="predicted"/>
<dbReference type="AlphaFoldDB" id="A0A7J5YQM0"/>
<sequence>MVPHSPSSVEAMRCTRRLGNFRLGEEEGQESSLPRVGTSGTVKTISYKWWLFRKPAWRGGLSTAMRVLRLSSSSLRDGEPGGSSSSSGKRTPPAFEVDPGDGETEGTSLLQWSKHRDRPIPSASRPQAGEWRYVPLVPPVEPLYTRDSSEDMSLLFSQCDTAMRFPGIPCESLSRPSQVSRERSAAKMALPWPVMLHARERVLLSGHAPGVCVISGITLNTDDNHNYQNKSKFQ</sequence>
<dbReference type="EMBL" id="JAAKFY010000009">
    <property type="protein sequence ID" value="KAF3851816.1"/>
    <property type="molecule type" value="Genomic_DNA"/>
</dbReference>
<protein>
    <submittedName>
        <fullName evidence="2">Uncharacterized protein</fullName>
    </submittedName>
</protein>
<accession>A0A7J5YQM0</accession>
<keyword evidence="3" id="KW-1185">Reference proteome</keyword>
<evidence type="ECO:0000313" key="3">
    <source>
        <dbReference type="Proteomes" id="UP000518266"/>
    </source>
</evidence>
<comment type="caution">
    <text evidence="2">The sequence shown here is derived from an EMBL/GenBank/DDBJ whole genome shotgun (WGS) entry which is preliminary data.</text>
</comment>